<reference evidence="2 3" key="1">
    <citation type="journal article" date="2008" name="Nature">
        <title>The genome of the model beetle and pest Tribolium castaneum.</title>
        <authorList>
            <consortium name="Tribolium Genome Sequencing Consortium"/>
            <person name="Richards S."/>
            <person name="Gibbs R.A."/>
            <person name="Weinstock G.M."/>
            <person name="Brown S.J."/>
            <person name="Denell R."/>
            <person name="Beeman R.W."/>
            <person name="Gibbs R."/>
            <person name="Beeman R.W."/>
            <person name="Brown S.J."/>
            <person name="Bucher G."/>
            <person name="Friedrich M."/>
            <person name="Grimmelikhuijzen C.J."/>
            <person name="Klingler M."/>
            <person name="Lorenzen M."/>
            <person name="Richards S."/>
            <person name="Roth S."/>
            <person name="Schroder R."/>
            <person name="Tautz D."/>
            <person name="Zdobnov E.M."/>
            <person name="Muzny D."/>
            <person name="Gibbs R.A."/>
            <person name="Weinstock G.M."/>
            <person name="Attaway T."/>
            <person name="Bell S."/>
            <person name="Buhay C.J."/>
            <person name="Chandrabose M.N."/>
            <person name="Chavez D."/>
            <person name="Clerk-Blankenburg K.P."/>
            <person name="Cree A."/>
            <person name="Dao M."/>
            <person name="Davis C."/>
            <person name="Chacko J."/>
            <person name="Dinh H."/>
            <person name="Dugan-Rocha S."/>
            <person name="Fowler G."/>
            <person name="Garner T.T."/>
            <person name="Garnes J."/>
            <person name="Gnirke A."/>
            <person name="Hawes A."/>
            <person name="Hernandez J."/>
            <person name="Hines S."/>
            <person name="Holder M."/>
            <person name="Hume J."/>
            <person name="Jhangiani S.N."/>
            <person name="Joshi V."/>
            <person name="Khan Z.M."/>
            <person name="Jackson L."/>
            <person name="Kovar C."/>
            <person name="Kowis A."/>
            <person name="Lee S."/>
            <person name="Lewis L.R."/>
            <person name="Margolis J."/>
            <person name="Morgan M."/>
            <person name="Nazareth L.V."/>
            <person name="Nguyen N."/>
            <person name="Okwuonu G."/>
            <person name="Parker D."/>
            <person name="Richards S."/>
            <person name="Ruiz S.J."/>
            <person name="Santibanez J."/>
            <person name="Savard J."/>
            <person name="Scherer S.E."/>
            <person name="Schneider B."/>
            <person name="Sodergren E."/>
            <person name="Tautz D."/>
            <person name="Vattahil S."/>
            <person name="Villasana D."/>
            <person name="White C.S."/>
            <person name="Wright R."/>
            <person name="Park Y."/>
            <person name="Beeman R.W."/>
            <person name="Lord J."/>
            <person name="Oppert B."/>
            <person name="Lorenzen M."/>
            <person name="Brown S."/>
            <person name="Wang L."/>
            <person name="Savard J."/>
            <person name="Tautz D."/>
            <person name="Richards S."/>
            <person name="Weinstock G."/>
            <person name="Gibbs R.A."/>
            <person name="Liu Y."/>
            <person name="Worley K."/>
            <person name="Weinstock G."/>
            <person name="Elsik C.G."/>
            <person name="Reese J.T."/>
            <person name="Elhaik E."/>
            <person name="Landan G."/>
            <person name="Graur D."/>
            <person name="Arensburger P."/>
            <person name="Atkinson P."/>
            <person name="Beeman R.W."/>
            <person name="Beidler J."/>
            <person name="Brown S.J."/>
            <person name="Demuth J.P."/>
            <person name="Drury D.W."/>
            <person name="Du Y.Z."/>
            <person name="Fujiwara H."/>
            <person name="Lorenzen M."/>
            <person name="Maselli V."/>
            <person name="Osanai M."/>
            <person name="Park Y."/>
            <person name="Robertson H.M."/>
            <person name="Tu Z."/>
            <person name="Wang J.J."/>
            <person name="Wang S."/>
            <person name="Richards S."/>
            <person name="Song H."/>
            <person name="Zhang L."/>
            <person name="Sodergren E."/>
            <person name="Werner D."/>
            <person name="Stanke M."/>
            <person name="Morgenstern B."/>
            <person name="Solovyev V."/>
            <person name="Kosarev P."/>
            <person name="Brown G."/>
            <person name="Chen H.C."/>
            <person name="Ermolaeva O."/>
            <person name="Hlavina W."/>
            <person name="Kapustin Y."/>
            <person name="Kiryutin B."/>
            <person name="Kitts P."/>
            <person name="Maglott D."/>
            <person name="Pruitt K."/>
            <person name="Sapojnikov V."/>
            <person name="Souvorov A."/>
            <person name="Mackey A.J."/>
            <person name="Waterhouse R.M."/>
            <person name="Wyder S."/>
            <person name="Zdobnov E.M."/>
            <person name="Zdobnov E.M."/>
            <person name="Wyder S."/>
            <person name="Kriventseva E.V."/>
            <person name="Kadowaki T."/>
            <person name="Bork P."/>
            <person name="Aranda M."/>
            <person name="Bao R."/>
            <person name="Beermann A."/>
            <person name="Berns N."/>
            <person name="Bolognesi R."/>
            <person name="Bonneton F."/>
            <person name="Bopp D."/>
            <person name="Brown S.J."/>
            <person name="Bucher G."/>
            <person name="Butts T."/>
            <person name="Chaumot A."/>
            <person name="Denell R.E."/>
            <person name="Ferrier D.E."/>
            <person name="Friedrich M."/>
            <person name="Gordon C.M."/>
            <person name="Jindra M."/>
            <person name="Klingler M."/>
            <person name="Lan Q."/>
            <person name="Lattorff H.M."/>
            <person name="Laudet V."/>
            <person name="von Levetsow C."/>
            <person name="Liu Z."/>
            <person name="Lutz R."/>
            <person name="Lynch J.A."/>
            <person name="da Fonseca R.N."/>
            <person name="Posnien N."/>
            <person name="Reuter R."/>
            <person name="Roth S."/>
            <person name="Savard J."/>
            <person name="Schinko J.B."/>
            <person name="Schmitt C."/>
            <person name="Schoppmeier M."/>
            <person name="Schroder R."/>
            <person name="Shippy T.D."/>
            <person name="Simonnet F."/>
            <person name="Marques-Souza H."/>
            <person name="Tautz D."/>
            <person name="Tomoyasu Y."/>
            <person name="Trauner J."/>
            <person name="Van der Zee M."/>
            <person name="Vervoort M."/>
            <person name="Wittkopp N."/>
            <person name="Wimmer E.A."/>
            <person name="Yang X."/>
            <person name="Jones A.K."/>
            <person name="Sattelle D.B."/>
            <person name="Ebert P.R."/>
            <person name="Nelson D."/>
            <person name="Scott J.G."/>
            <person name="Beeman R.W."/>
            <person name="Muthukrishnan S."/>
            <person name="Kramer K.J."/>
            <person name="Arakane Y."/>
            <person name="Beeman R.W."/>
            <person name="Zhu Q."/>
            <person name="Hogenkamp D."/>
            <person name="Dixit R."/>
            <person name="Oppert B."/>
            <person name="Jiang H."/>
            <person name="Zou Z."/>
            <person name="Marshall J."/>
            <person name="Elpidina E."/>
            <person name="Vinokurov K."/>
            <person name="Oppert C."/>
            <person name="Zou Z."/>
            <person name="Evans J."/>
            <person name="Lu Z."/>
            <person name="Zhao P."/>
            <person name="Sumathipala N."/>
            <person name="Altincicek B."/>
            <person name="Vilcinskas A."/>
            <person name="Williams M."/>
            <person name="Hultmark D."/>
            <person name="Hetru C."/>
            <person name="Jiang H."/>
            <person name="Grimmelikhuijzen C.J."/>
            <person name="Hauser F."/>
            <person name="Cazzamali G."/>
            <person name="Williamson M."/>
            <person name="Park Y."/>
            <person name="Li B."/>
            <person name="Tanaka Y."/>
            <person name="Predel R."/>
            <person name="Neupert S."/>
            <person name="Schachtner J."/>
            <person name="Verleyen P."/>
            <person name="Raible F."/>
            <person name="Bork P."/>
            <person name="Friedrich M."/>
            <person name="Walden K.K."/>
            <person name="Robertson H.M."/>
            <person name="Angeli S."/>
            <person name="Foret S."/>
            <person name="Bucher G."/>
            <person name="Schuetz S."/>
            <person name="Maleszka R."/>
            <person name="Wimmer E.A."/>
            <person name="Beeman R.W."/>
            <person name="Lorenzen M."/>
            <person name="Tomoyasu Y."/>
            <person name="Miller S.C."/>
            <person name="Grossmann D."/>
            <person name="Bucher G."/>
        </authorList>
    </citation>
    <scope>NUCLEOTIDE SEQUENCE [LARGE SCALE GENOMIC DNA]</scope>
    <source>
        <strain evidence="2 3">Georgia GA2</strain>
    </source>
</reference>
<feature type="non-terminal residue" evidence="2">
    <location>
        <position position="111"/>
    </location>
</feature>
<name>A0A139W9B8_TRICA</name>
<dbReference type="InParanoid" id="A0A139W9B8"/>
<sequence length="111" mass="12122">MVWQKPLISPPTTTQHPNRPSGPAKAPIFRTTFHEGDPTGGESTESCDENDNMTDCRHVRQAVDLQKVKKALIKTGLTTECEQCKKMPKVASEMEPDSSSITRYGCVCGAG</sequence>
<organism evidence="2 3">
    <name type="scientific">Tribolium castaneum</name>
    <name type="common">Red flour beetle</name>
    <dbReference type="NCBI Taxonomy" id="7070"/>
    <lineage>
        <taxon>Eukaryota</taxon>
        <taxon>Metazoa</taxon>
        <taxon>Ecdysozoa</taxon>
        <taxon>Arthropoda</taxon>
        <taxon>Hexapoda</taxon>
        <taxon>Insecta</taxon>
        <taxon>Pterygota</taxon>
        <taxon>Neoptera</taxon>
        <taxon>Endopterygota</taxon>
        <taxon>Coleoptera</taxon>
        <taxon>Polyphaga</taxon>
        <taxon>Cucujiformia</taxon>
        <taxon>Tenebrionidae</taxon>
        <taxon>Tenebrionidae incertae sedis</taxon>
        <taxon>Tribolium</taxon>
    </lineage>
</organism>
<keyword evidence="3" id="KW-1185">Reference proteome</keyword>
<evidence type="ECO:0000313" key="3">
    <source>
        <dbReference type="Proteomes" id="UP000007266"/>
    </source>
</evidence>
<evidence type="ECO:0000313" key="2">
    <source>
        <dbReference type="EMBL" id="KXZ75896.1"/>
    </source>
</evidence>
<protein>
    <submittedName>
        <fullName evidence="2">Uncharacterized protein</fullName>
    </submittedName>
</protein>
<dbReference type="AlphaFoldDB" id="A0A139W9B8"/>
<feature type="non-terminal residue" evidence="2">
    <location>
        <position position="1"/>
    </location>
</feature>
<evidence type="ECO:0000256" key="1">
    <source>
        <dbReference type="SAM" id="MobiDB-lite"/>
    </source>
</evidence>
<proteinExistence type="predicted"/>
<dbReference type="EMBL" id="KQ972452">
    <property type="protein sequence ID" value="KXZ75896.1"/>
    <property type="molecule type" value="Genomic_DNA"/>
</dbReference>
<gene>
    <name evidence="2" type="primary">AUGUSTUS-3.0.2_34983</name>
    <name evidence="2" type="ORF">TcasGA2_TC034983</name>
</gene>
<accession>A0A139W9B8</accession>
<dbReference type="Proteomes" id="UP000007266">
    <property type="component" value="Unassembled WGS sequence"/>
</dbReference>
<feature type="region of interest" description="Disordered" evidence="1">
    <location>
        <begin position="1"/>
        <end position="51"/>
    </location>
</feature>
<reference evidence="2 3" key="2">
    <citation type="journal article" date="2010" name="Nucleic Acids Res.">
        <title>BeetleBase in 2010: revisions to provide comprehensive genomic information for Tribolium castaneum.</title>
        <authorList>
            <person name="Kim H.S."/>
            <person name="Murphy T."/>
            <person name="Xia J."/>
            <person name="Caragea D."/>
            <person name="Park Y."/>
            <person name="Beeman R.W."/>
            <person name="Lorenzen M.D."/>
            <person name="Butcher S."/>
            <person name="Manak J.R."/>
            <person name="Brown S.J."/>
        </authorList>
    </citation>
    <scope>NUCLEOTIDE SEQUENCE [LARGE SCALE GENOMIC DNA]</scope>
    <source>
        <strain evidence="2 3">Georgia GA2</strain>
    </source>
</reference>